<sequence length="106" mass="12185">MNLVFLFTPYSNIASSSCFQKISYVYRDSLVSCFPARARPSPASRRPDASIRISTPPYPLLAASRVKSETRRRSSQALSPWPLGFFLILHHTRRIIEPRSRFLTRN</sequence>
<proteinExistence type="predicted"/>
<keyword evidence="2" id="KW-1185">Reference proteome</keyword>
<reference evidence="2" key="1">
    <citation type="journal article" date="2023" name="bioRxiv">
        <title>Complete genome of the Medicago anthracnose fungus, Colletotrichum destructivum, reveals a mini-chromosome-like region within a core chromosome.</title>
        <authorList>
            <person name="Lapalu N."/>
            <person name="Simon A."/>
            <person name="Lu A."/>
            <person name="Plaumann P.-L."/>
            <person name="Amselem J."/>
            <person name="Pigne S."/>
            <person name="Auger A."/>
            <person name="Koch C."/>
            <person name="Dallery J.-F."/>
            <person name="O'Connell R.J."/>
        </authorList>
    </citation>
    <scope>NUCLEOTIDE SEQUENCE [LARGE SCALE GENOMIC DNA]</scope>
    <source>
        <strain evidence="2">CBS 520.97</strain>
    </source>
</reference>
<protein>
    <submittedName>
        <fullName evidence="1">Uncharacterized protein</fullName>
    </submittedName>
</protein>
<gene>
    <name evidence="1" type="ORF">CDEST_05969</name>
</gene>
<evidence type="ECO:0000313" key="2">
    <source>
        <dbReference type="Proteomes" id="UP001322277"/>
    </source>
</evidence>
<dbReference type="AlphaFoldDB" id="A0AAX4ID24"/>
<evidence type="ECO:0000313" key="1">
    <source>
        <dbReference type="EMBL" id="WQF80955.1"/>
    </source>
</evidence>
<dbReference type="KEGG" id="cdet:87942472"/>
<accession>A0AAX4ID24</accession>
<dbReference type="EMBL" id="CP137308">
    <property type="protein sequence ID" value="WQF80955.1"/>
    <property type="molecule type" value="Genomic_DNA"/>
</dbReference>
<dbReference type="GeneID" id="87942472"/>
<organism evidence="1 2">
    <name type="scientific">Colletotrichum destructivum</name>
    <dbReference type="NCBI Taxonomy" id="34406"/>
    <lineage>
        <taxon>Eukaryota</taxon>
        <taxon>Fungi</taxon>
        <taxon>Dikarya</taxon>
        <taxon>Ascomycota</taxon>
        <taxon>Pezizomycotina</taxon>
        <taxon>Sordariomycetes</taxon>
        <taxon>Hypocreomycetidae</taxon>
        <taxon>Glomerellales</taxon>
        <taxon>Glomerellaceae</taxon>
        <taxon>Colletotrichum</taxon>
        <taxon>Colletotrichum destructivum species complex</taxon>
    </lineage>
</organism>
<dbReference type="RefSeq" id="XP_062778179.1">
    <property type="nucleotide sequence ID" value="XM_062922128.1"/>
</dbReference>
<name>A0AAX4ID24_9PEZI</name>
<dbReference type="Proteomes" id="UP001322277">
    <property type="component" value="Chromosome 4"/>
</dbReference>